<proteinExistence type="inferred from homology"/>
<dbReference type="PANTHER" id="PTHR31539:SF1">
    <property type="entry name" value="CENTROSOMAL PROTEIN OF 19 KDA"/>
    <property type="match status" value="1"/>
</dbReference>
<dbReference type="RefSeq" id="XP_028884521.1">
    <property type="nucleotide sequence ID" value="XM_029024118.1"/>
</dbReference>
<evidence type="ECO:0000256" key="2">
    <source>
        <dbReference type="ARBA" id="ARBA00004120"/>
    </source>
</evidence>
<comment type="caution">
    <text evidence="12">The sequence shown here is derived from an EMBL/GenBank/DDBJ whole genome shotgun (WGS) entry which is preliminary data.</text>
</comment>
<organism evidence="12 13">
    <name type="scientific">Trypanosoma theileri</name>
    <dbReference type="NCBI Taxonomy" id="67003"/>
    <lineage>
        <taxon>Eukaryota</taxon>
        <taxon>Discoba</taxon>
        <taxon>Euglenozoa</taxon>
        <taxon>Kinetoplastea</taxon>
        <taxon>Metakinetoplastina</taxon>
        <taxon>Trypanosomatida</taxon>
        <taxon>Trypanosomatidae</taxon>
        <taxon>Trypanosoma</taxon>
    </lineage>
</organism>
<evidence type="ECO:0000256" key="1">
    <source>
        <dbReference type="ARBA" id="ARBA00004114"/>
    </source>
</evidence>
<evidence type="ECO:0000256" key="6">
    <source>
        <dbReference type="ARBA" id="ARBA00022490"/>
    </source>
</evidence>
<gene>
    <name evidence="12" type="ORF">TM35_000082530</name>
</gene>
<dbReference type="InterPro" id="IPR029412">
    <property type="entry name" value="CEP19"/>
</dbReference>
<evidence type="ECO:0000256" key="9">
    <source>
        <dbReference type="ARBA" id="ARBA00023212"/>
    </source>
</evidence>
<evidence type="ECO:0000256" key="7">
    <source>
        <dbReference type="ARBA" id="ARBA00022794"/>
    </source>
</evidence>
<evidence type="ECO:0000256" key="11">
    <source>
        <dbReference type="SAM" id="MobiDB-lite"/>
    </source>
</evidence>
<dbReference type="AlphaFoldDB" id="A0A1X0P0L9"/>
<feature type="compositionally biased region" description="Low complexity" evidence="11">
    <location>
        <begin position="254"/>
        <end position="268"/>
    </location>
</feature>
<evidence type="ECO:0000256" key="10">
    <source>
        <dbReference type="ARBA" id="ARBA00023273"/>
    </source>
</evidence>
<keyword evidence="6" id="KW-0963">Cytoplasm</keyword>
<keyword evidence="7" id="KW-0970">Cilium biogenesis/degradation</keyword>
<sequence length="388" mass="43996">MSSLQDLGLELWVLVYHLYAKHTDVPTTAFRELALRTRCVCRSEDLQVATRPSLLENTQWFREMSERYKALRQHLRESNIESVMEAAELTRSFYPTGCSVSEYADALQTCAAMLSKTIPSQKLSRFVEGRLEELASLGQKTLTVDELVDDLIERPLLDAMTPSQWWQHDTCSDGAPSLRSVMLRSHPLQIDILYTWCGKMRCQHIHLVGILHEDAPTAPLAKRLARTHGALLSEEQFRTYLLRLQSLMKGVVDGGNKNKSSSEGMSSSYHPNHADQEYQHKNSVPEVKLSETTTGKNNEIDSRSFSTTAETSTRGGNKADVGLLYRDPDAAMDNVDLNDADDVTLQEFKAKMDEKFMEKIVRPGDPDYVYDKRVEAKPTERSEWDDSD</sequence>
<reference evidence="12 13" key="1">
    <citation type="submission" date="2017-03" db="EMBL/GenBank/DDBJ databases">
        <title>An alternative strategy for trypanosome survival in the mammalian bloodstream revealed through genome and transcriptome analysis of the ubiquitous bovine parasite Trypanosoma (Megatrypanum) theileri.</title>
        <authorList>
            <person name="Kelly S."/>
            <person name="Ivens A."/>
            <person name="Mott A."/>
            <person name="O'Neill E."/>
            <person name="Emms D."/>
            <person name="Macleod O."/>
            <person name="Voorheis P."/>
            <person name="Matthews J."/>
            <person name="Matthews K."/>
            <person name="Carrington M."/>
        </authorList>
    </citation>
    <scope>NUCLEOTIDE SEQUENCE [LARGE SCALE GENOMIC DNA]</scope>
    <source>
        <strain evidence="12">Edinburgh</strain>
    </source>
</reference>
<keyword evidence="10" id="KW-0966">Cell projection</keyword>
<evidence type="ECO:0000313" key="12">
    <source>
        <dbReference type="EMBL" id="ORC90455.1"/>
    </source>
</evidence>
<dbReference type="GO" id="GO:0034454">
    <property type="term" value="P:microtubule anchoring at centrosome"/>
    <property type="evidence" value="ECO:0007669"/>
    <property type="project" value="TreeGrafter"/>
</dbReference>
<dbReference type="VEuPathDB" id="TriTrypDB:TM35_000082530"/>
<keyword evidence="8" id="KW-0969">Cilium</keyword>
<feature type="region of interest" description="Disordered" evidence="11">
    <location>
        <begin position="289"/>
        <end position="320"/>
    </location>
</feature>
<keyword evidence="9" id="KW-0206">Cytoskeleton</keyword>
<evidence type="ECO:0000256" key="8">
    <source>
        <dbReference type="ARBA" id="ARBA00023069"/>
    </source>
</evidence>
<feature type="region of interest" description="Disordered" evidence="11">
    <location>
        <begin position="253"/>
        <end position="274"/>
    </location>
</feature>
<dbReference type="OrthoDB" id="2163581at2759"/>
<evidence type="ECO:0000256" key="4">
    <source>
        <dbReference type="ARBA" id="ARBA00009371"/>
    </source>
</evidence>
<dbReference type="EMBL" id="NBCO01000008">
    <property type="protein sequence ID" value="ORC90455.1"/>
    <property type="molecule type" value="Genomic_DNA"/>
</dbReference>
<accession>A0A1X0P0L9</accession>
<evidence type="ECO:0000313" key="13">
    <source>
        <dbReference type="Proteomes" id="UP000192257"/>
    </source>
</evidence>
<keyword evidence="13" id="KW-1185">Reference proteome</keyword>
<evidence type="ECO:0000256" key="3">
    <source>
        <dbReference type="ARBA" id="ARBA00004186"/>
    </source>
</evidence>
<dbReference type="GO" id="GO:0036064">
    <property type="term" value="C:ciliary basal body"/>
    <property type="evidence" value="ECO:0007669"/>
    <property type="project" value="TreeGrafter"/>
</dbReference>
<dbReference type="PANTHER" id="PTHR31539">
    <property type="entry name" value="CENTROSOMAL PROTEIN OF 19K CEP19"/>
    <property type="match status" value="1"/>
</dbReference>
<feature type="compositionally biased region" description="Polar residues" evidence="11">
    <location>
        <begin position="290"/>
        <end position="315"/>
    </location>
</feature>
<dbReference type="STRING" id="67003.A0A1X0P0L9"/>
<dbReference type="GeneID" id="39983898"/>
<comment type="similarity">
    <text evidence="4">Belongs to the CEP19 family.</text>
</comment>
<dbReference type="Pfam" id="PF14933">
    <property type="entry name" value="CEP19"/>
    <property type="match status" value="1"/>
</dbReference>
<dbReference type="GO" id="GO:0005814">
    <property type="term" value="C:centriole"/>
    <property type="evidence" value="ECO:0007669"/>
    <property type="project" value="UniProtKB-SubCell"/>
</dbReference>
<evidence type="ECO:0000256" key="5">
    <source>
        <dbReference type="ARBA" id="ARBA00022015"/>
    </source>
</evidence>
<protein>
    <recommendedName>
        <fullName evidence="5">Centrosomal protein of 19 kDa</fullName>
    </recommendedName>
</protein>
<dbReference type="Proteomes" id="UP000192257">
    <property type="component" value="Unassembled WGS sequence"/>
</dbReference>
<name>A0A1X0P0L9_9TRYP</name>
<dbReference type="GO" id="GO:0097712">
    <property type="term" value="P:vesicle targeting, trans-Golgi to periciliary membrane compartment"/>
    <property type="evidence" value="ECO:0007669"/>
    <property type="project" value="TreeGrafter"/>
</dbReference>
<comment type="subcellular location">
    <subcellularLocation>
        <location evidence="2">Cytoplasm</location>
        <location evidence="2">Cytoskeleton</location>
        <location evidence="2">Cilium basal body</location>
    </subcellularLocation>
    <subcellularLocation>
        <location evidence="1">Cytoplasm</location>
        <location evidence="1">Cytoskeleton</location>
        <location evidence="1">Microtubule organizing center</location>
        <location evidence="1">Centrosome</location>
        <location evidence="1">Centriole</location>
    </subcellularLocation>
    <subcellularLocation>
        <location evidence="3">Cytoplasm</location>
        <location evidence="3">Cytoskeleton</location>
        <location evidence="3">Spindle</location>
    </subcellularLocation>
</comment>
<dbReference type="GO" id="GO:0000922">
    <property type="term" value="C:spindle pole"/>
    <property type="evidence" value="ECO:0007669"/>
    <property type="project" value="TreeGrafter"/>
</dbReference>